<organism evidence="1 2">
    <name type="scientific">Asticcacaulis taihuensis</name>
    <dbReference type="NCBI Taxonomy" id="260084"/>
    <lineage>
        <taxon>Bacteria</taxon>
        <taxon>Pseudomonadati</taxon>
        <taxon>Pseudomonadota</taxon>
        <taxon>Alphaproteobacteria</taxon>
        <taxon>Caulobacterales</taxon>
        <taxon>Caulobacteraceae</taxon>
        <taxon>Asticcacaulis</taxon>
    </lineage>
</organism>
<reference evidence="2" key="1">
    <citation type="submission" date="2016-10" db="EMBL/GenBank/DDBJ databases">
        <authorList>
            <person name="Varghese N."/>
            <person name="Submissions S."/>
        </authorList>
    </citation>
    <scope>NUCLEOTIDE SEQUENCE [LARGE SCALE GENOMIC DNA]</scope>
    <source>
        <strain evidence="2">CGMCC 1.3431</strain>
    </source>
</reference>
<dbReference type="Proteomes" id="UP000199150">
    <property type="component" value="Unassembled WGS sequence"/>
</dbReference>
<evidence type="ECO:0000313" key="1">
    <source>
        <dbReference type="EMBL" id="SCW54987.1"/>
    </source>
</evidence>
<accession>A0A1G4RE02</accession>
<name>A0A1G4RE02_9CAUL</name>
<dbReference type="AlphaFoldDB" id="A0A1G4RE02"/>
<keyword evidence="2" id="KW-1185">Reference proteome</keyword>
<dbReference type="EMBL" id="FMTS01000002">
    <property type="protein sequence ID" value="SCW54987.1"/>
    <property type="molecule type" value="Genomic_DNA"/>
</dbReference>
<sequence>MMLLSLGPDALVALLRTHDRRTAPNNRRLCAETVTELPLNTNPSAAFPSFLQSSN</sequence>
<proteinExistence type="predicted"/>
<evidence type="ECO:0000313" key="2">
    <source>
        <dbReference type="Proteomes" id="UP000199150"/>
    </source>
</evidence>
<gene>
    <name evidence="1" type="ORF">SAMN02927928_1816</name>
</gene>
<protein>
    <submittedName>
        <fullName evidence="1">Uncharacterized protein</fullName>
    </submittedName>
</protein>